<dbReference type="Proteomes" id="UP000243024">
    <property type="component" value="Unassembled WGS sequence"/>
</dbReference>
<dbReference type="GO" id="GO:0016491">
    <property type="term" value="F:oxidoreductase activity"/>
    <property type="evidence" value="ECO:0007669"/>
    <property type="project" value="UniProtKB-KW"/>
</dbReference>
<evidence type="ECO:0000256" key="1">
    <source>
        <dbReference type="ARBA" id="ARBA00006484"/>
    </source>
</evidence>
<evidence type="ECO:0000313" key="4">
    <source>
        <dbReference type="EMBL" id="OAR05181.1"/>
    </source>
</evidence>
<dbReference type="EMBL" id="PEBV01000065">
    <property type="protein sequence ID" value="PTQ50860.1"/>
    <property type="molecule type" value="Genomic_DNA"/>
</dbReference>
<dbReference type="Pfam" id="PF13561">
    <property type="entry name" value="adh_short_C2"/>
    <property type="match status" value="1"/>
</dbReference>
<dbReference type="SUPFAM" id="SSF51735">
    <property type="entry name" value="NAD(P)-binding Rossmann-fold domains"/>
    <property type="match status" value="1"/>
</dbReference>
<dbReference type="NCBIfam" id="NF005559">
    <property type="entry name" value="PRK07231.1"/>
    <property type="match status" value="1"/>
</dbReference>
<dbReference type="PANTHER" id="PTHR24321">
    <property type="entry name" value="DEHYDROGENASES, SHORT CHAIN"/>
    <property type="match status" value="1"/>
</dbReference>
<evidence type="ECO:0000313" key="6">
    <source>
        <dbReference type="Proteomes" id="UP000243024"/>
    </source>
</evidence>
<organism evidence="4 6">
    <name type="scientific">Hydrogenibacillus schlegelii</name>
    <name type="common">Bacillus schlegelii</name>
    <dbReference type="NCBI Taxonomy" id="1484"/>
    <lineage>
        <taxon>Bacteria</taxon>
        <taxon>Bacillati</taxon>
        <taxon>Bacillota</taxon>
        <taxon>Bacilli</taxon>
        <taxon>Bacillales</taxon>
        <taxon>Bacillales Family X. Incertae Sedis</taxon>
        <taxon>Hydrogenibacillus</taxon>
    </lineage>
</organism>
<reference evidence="3" key="3">
    <citation type="journal article" date="2021" name="Microbiology">
        <title>Metagenomic Analysis of the Microbial Community in the Underground Coal Fire Area (Kemerovo Region, Russia) Revealed Predominance of Thermophilic Members of the Phyla Deinococcus-thermus, Aquificae, and Firmicutes.</title>
        <authorList>
            <person name="Kadnikov V."/>
            <person name="Mardanov A.V."/>
            <person name="Beletsky A.V."/>
            <person name="Karnachuk O.V."/>
            <person name="Ravin N.V."/>
        </authorList>
    </citation>
    <scope>NUCLEOTIDE SEQUENCE</scope>
    <source>
        <strain evidence="3">RBS10-49</strain>
    </source>
</reference>
<dbReference type="GO" id="GO:0008206">
    <property type="term" value="P:bile acid metabolic process"/>
    <property type="evidence" value="ECO:0007669"/>
    <property type="project" value="UniProtKB-ARBA"/>
</dbReference>
<dbReference type="Proteomes" id="UP000244180">
    <property type="component" value="Unassembled WGS sequence"/>
</dbReference>
<comment type="caution">
    <text evidence="4">The sequence shown here is derived from an EMBL/GenBank/DDBJ whole genome shotgun (WGS) entry which is preliminary data.</text>
</comment>
<dbReference type="EMBL" id="JAHHQF010000057">
    <property type="protein sequence ID" value="MBT9282449.1"/>
    <property type="molecule type" value="Genomic_DNA"/>
</dbReference>
<gene>
    <name evidence="5" type="ORF">HSCHL_2480</name>
    <name evidence="3" type="ORF">KM312_07315</name>
    <name evidence="4" type="ORF">SA87_05275</name>
</gene>
<dbReference type="InterPro" id="IPR036291">
    <property type="entry name" value="NAD(P)-bd_dom_sf"/>
</dbReference>
<proteinExistence type="inferred from homology"/>
<dbReference type="PROSITE" id="PS00061">
    <property type="entry name" value="ADH_SHORT"/>
    <property type="match status" value="1"/>
</dbReference>
<dbReference type="EMBL" id="JXBB01000003">
    <property type="protein sequence ID" value="OAR05181.1"/>
    <property type="molecule type" value="Genomic_DNA"/>
</dbReference>
<dbReference type="FunFam" id="3.40.50.720:FF:000084">
    <property type="entry name" value="Short-chain dehydrogenase reductase"/>
    <property type="match status" value="1"/>
</dbReference>
<keyword evidence="2" id="KW-0560">Oxidoreductase</keyword>
<keyword evidence="6" id="KW-1185">Reference proteome</keyword>
<dbReference type="STRING" id="1484.SA87_05275"/>
<protein>
    <submittedName>
        <fullName evidence="5">3-oxoacyl-[acyl-carrier protein] reductase</fullName>
    </submittedName>
    <submittedName>
        <fullName evidence="3 4">Oxidoreductase</fullName>
    </submittedName>
</protein>
<dbReference type="PRINTS" id="PR00080">
    <property type="entry name" value="SDRFAMILY"/>
</dbReference>
<sequence>MARRLEGKVALITGAASGQGQAAAVVFAREGAKVAAVDINIEGLEETIQKVKAVGGEAIAIRCDVSQEEDVKNAVAETVKTFGKLTTIYSNAGIIHKNFMITVEELSLEEWEKIQSVNVRGTFLVTKYGIPELIKNGGGTIVTTASTAALVNTPGGPSYAASKGAIISFTRHVAATYARKGIRANALAPGYIKTAMTKAMEELFPDLDRVASEATPLGRGADPEEVANVALFLSSDESSYITGAVIVIDGGITIV</sequence>
<accession>A0A132MGR5</accession>
<dbReference type="OrthoDB" id="9803333at2"/>
<dbReference type="AlphaFoldDB" id="A0A132MGR5"/>
<dbReference type="RefSeq" id="WP_066198354.1">
    <property type="nucleotide sequence ID" value="NZ_CBCSAS010000022.1"/>
</dbReference>
<evidence type="ECO:0000313" key="7">
    <source>
        <dbReference type="Proteomes" id="UP000244180"/>
    </source>
</evidence>
<dbReference type="InterPro" id="IPR020904">
    <property type="entry name" value="Sc_DH/Rdtase_CS"/>
</dbReference>
<reference evidence="4 6" key="1">
    <citation type="submission" date="2015-09" db="EMBL/GenBank/DDBJ databases">
        <title>Draft genome sequence of Hydrogenibacillus schlegelii DSM 2000.</title>
        <authorList>
            <person name="Hemp J."/>
        </authorList>
    </citation>
    <scope>NUCLEOTIDE SEQUENCE [LARGE SCALE GENOMIC DNA]</scope>
    <source>
        <strain evidence="4 6">MA 48</strain>
    </source>
</reference>
<name>A0A132MGR5_HYDSH</name>
<evidence type="ECO:0000256" key="2">
    <source>
        <dbReference type="ARBA" id="ARBA00023002"/>
    </source>
</evidence>
<dbReference type="InterPro" id="IPR002347">
    <property type="entry name" value="SDR_fam"/>
</dbReference>
<dbReference type="PRINTS" id="PR00081">
    <property type="entry name" value="GDHRDH"/>
</dbReference>
<dbReference type="Proteomes" id="UP000748108">
    <property type="component" value="Unassembled WGS sequence"/>
</dbReference>
<dbReference type="CDD" id="cd05233">
    <property type="entry name" value="SDR_c"/>
    <property type="match status" value="1"/>
</dbReference>
<evidence type="ECO:0000313" key="5">
    <source>
        <dbReference type="EMBL" id="PTQ50860.1"/>
    </source>
</evidence>
<dbReference type="Gene3D" id="3.40.50.720">
    <property type="entry name" value="NAD(P)-binding Rossmann-like Domain"/>
    <property type="match status" value="1"/>
</dbReference>
<dbReference type="PANTHER" id="PTHR24321:SF8">
    <property type="entry name" value="ESTRADIOL 17-BETA-DEHYDROGENASE 8-RELATED"/>
    <property type="match status" value="1"/>
</dbReference>
<comment type="similarity">
    <text evidence="1">Belongs to the short-chain dehydrogenases/reductases (SDR) family.</text>
</comment>
<reference evidence="5 7" key="2">
    <citation type="submission" date="2017-08" db="EMBL/GenBank/DDBJ databases">
        <title>Burning lignite coal seam in the remote Altai Mountains harbors a hydrogen-driven thermophilic microbial community.</title>
        <authorList>
            <person name="Kadnikov V.V."/>
            <person name="Mardanov A.V."/>
            <person name="Ivasenko D."/>
            <person name="Beletsky A.V."/>
            <person name="Karnachuk O.V."/>
            <person name="Ravin N.V."/>
        </authorList>
    </citation>
    <scope>NUCLEOTIDE SEQUENCE [LARGE SCALE GENOMIC DNA]</scope>
    <source>
        <strain evidence="5">AL33</strain>
    </source>
</reference>
<evidence type="ECO:0000313" key="3">
    <source>
        <dbReference type="EMBL" id="MBT9282449.1"/>
    </source>
</evidence>